<dbReference type="AlphaFoldDB" id="A0A6I6MU43"/>
<dbReference type="Pfam" id="PF00482">
    <property type="entry name" value="T2SSF"/>
    <property type="match status" value="1"/>
</dbReference>
<keyword evidence="4 6" id="KW-1133">Transmembrane helix</keyword>
<protein>
    <submittedName>
        <fullName evidence="8">Flp pilus assembly protein TadB</fullName>
    </submittedName>
</protein>
<keyword evidence="5 6" id="KW-0472">Membrane</keyword>
<gene>
    <name evidence="8" type="ORF">DSM104635_02870</name>
</gene>
<evidence type="ECO:0000256" key="3">
    <source>
        <dbReference type="ARBA" id="ARBA00022692"/>
    </source>
</evidence>
<keyword evidence="3 6" id="KW-0812">Transmembrane</keyword>
<keyword evidence="9" id="KW-1185">Reference proteome</keyword>
<evidence type="ECO:0000259" key="7">
    <source>
        <dbReference type="Pfam" id="PF00482"/>
    </source>
</evidence>
<evidence type="ECO:0000256" key="1">
    <source>
        <dbReference type="ARBA" id="ARBA00004651"/>
    </source>
</evidence>
<dbReference type="EMBL" id="CP047045">
    <property type="protein sequence ID" value="QGZ96014.1"/>
    <property type="molecule type" value="Genomic_DNA"/>
</dbReference>
<dbReference type="Gene3D" id="1.20.81.30">
    <property type="entry name" value="Type II secretion system (T2SS), domain F"/>
    <property type="match status" value="1"/>
</dbReference>
<sequence length="326" mass="34909">MDPALIAAVLAFVAIGGAGFVLAPGNHQPATATKRVKAVAGGPKVDRRKQAVEVAALKRRQSTQEALKEMANNEKQSRRRRFSIKGQIAQAGITLTPTMFWMMAAGLGAVLALIGLLVQGPIGAAMGFFVGLLGIPRWVLGMLVSGRQKKFGNQLADAIDVIVRGVKSGLPLNQCLRIIAAESPEPLASEFKALCDSQSMGVPLDQGMARLYDHMPLPEVNFFSIVLIIQQKTGGNLSESLGNLSTVLRSRKLMKEKVKALSAEAKASAMIIGALPLIVMGMVYFTRPAYISILFIEPTGHLILLGSAALMSTGIFVMHKMVNFKF</sequence>
<dbReference type="PANTHER" id="PTHR35007">
    <property type="entry name" value="INTEGRAL MEMBRANE PROTEIN-RELATED"/>
    <property type="match status" value="1"/>
</dbReference>
<evidence type="ECO:0000256" key="4">
    <source>
        <dbReference type="ARBA" id="ARBA00022989"/>
    </source>
</evidence>
<name>A0A6I6MU43_9CAUL</name>
<comment type="subcellular location">
    <subcellularLocation>
        <location evidence="1">Cell membrane</location>
        <topology evidence="1">Multi-pass membrane protein</topology>
    </subcellularLocation>
</comment>
<feature type="transmembrane region" description="Helical" evidence="6">
    <location>
        <begin position="88"/>
        <end position="116"/>
    </location>
</feature>
<evidence type="ECO:0000256" key="5">
    <source>
        <dbReference type="ARBA" id="ARBA00023136"/>
    </source>
</evidence>
<evidence type="ECO:0000313" key="9">
    <source>
        <dbReference type="Proteomes" id="UP000431269"/>
    </source>
</evidence>
<dbReference type="GO" id="GO:0005886">
    <property type="term" value="C:plasma membrane"/>
    <property type="evidence" value="ECO:0007669"/>
    <property type="project" value="UniProtKB-SubCell"/>
</dbReference>
<feature type="transmembrane region" description="Helical" evidence="6">
    <location>
        <begin position="267"/>
        <end position="286"/>
    </location>
</feature>
<feature type="transmembrane region" description="Helical" evidence="6">
    <location>
        <begin position="298"/>
        <end position="318"/>
    </location>
</feature>
<dbReference type="KEGG" id="tsv:DSM104635_02870"/>
<proteinExistence type="predicted"/>
<evidence type="ECO:0000256" key="6">
    <source>
        <dbReference type="SAM" id="Phobius"/>
    </source>
</evidence>
<dbReference type="InterPro" id="IPR018076">
    <property type="entry name" value="T2SS_GspF_dom"/>
</dbReference>
<reference evidence="9" key="1">
    <citation type="submission" date="2019-12" db="EMBL/GenBank/DDBJ databases">
        <title>Complete genome of Terracaulis silvestris 0127_4.</title>
        <authorList>
            <person name="Vieira S."/>
            <person name="Riedel T."/>
            <person name="Sproer C."/>
            <person name="Pascual J."/>
            <person name="Boedeker C."/>
            <person name="Overmann J."/>
        </authorList>
    </citation>
    <scope>NUCLEOTIDE SEQUENCE [LARGE SCALE GENOMIC DNA]</scope>
    <source>
        <strain evidence="9">0127_4</strain>
    </source>
</reference>
<feature type="domain" description="Type II secretion system protein GspF" evidence="7">
    <location>
        <begin position="159"/>
        <end position="284"/>
    </location>
</feature>
<dbReference type="PANTHER" id="PTHR35007:SF1">
    <property type="entry name" value="PILUS ASSEMBLY PROTEIN"/>
    <property type="match status" value="1"/>
</dbReference>
<feature type="transmembrane region" description="Helical" evidence="6">
    <location>
        <begin position="6"/>
        <end position="25"/>
    </location>
</feature>
<feature type="transmembrane region" description="Helical" evidence="6">
    <location>
        <begin position="122"/>
        <end position="140"/>
    </location>
</feature>
<evidence type="ECO:0000256" key="2">
    <source>
        <dbReference type="ARBA" id="ARBA00022475"/>
    </source>
</evidence>
<keyword evidence="2" id="KW-1003">Cell membrane</keyword>
<evidence type="ECO:0000313" key="8">
    <source>
        <dbReference type="EMBL" id="QGZ96014.1"/>
    </source>
</evidence>
<dbReference type="Proteomes" id="UP000431269">
    <property type="component" value="Chromosome"/>
</dbReference>
<dbReference type="RefSeq" id="WP_158766832.1">
    <property type="nucleotide sequence ID" value="NZ_CP047045.1"/>
</dbReference>
<dbReference type="InterPro" id="IPR042094">
    <property type="entry name" value="T2SS_GspF_sf"/>
</dbReference>
<accession>A0A6I6MU43</accession>
<organism evidence="8 9">
    <name type="scientific">Terricaulis silvestris</name>
    <dbReference type="NCBI Taxonomy" id="2686094"/>
    <lineage>
        <taxon>Bacteria</taxon>
        <taxon>Pseudomonadati</taxon>
        <taxon>Pseudomonadota</taxon>
        <taxon>Alphaproteobacteria</taxon>
        <taxon>Caulobacterales</taxon>
        <taxon>Caulobacteraceae</taxon>
        <taxon>Terricaulis</taxon>
    </lineage>
</organism>